<dbReference type="Proteomes" id="UP000287547">
    <property type="component" value="Unassembled WGS sequence"/>
</dbReference>
<dbReference type="AlphaFoldDB" id="A0A428Z543"/>
<dbReference type="OrthoDB" id="4381536at2"/>
<evidence type="ECO:0000313" key="2">
    <source>
        <dbReference type="Proteomes" id="UP000287547"/>
    </source>
</evidence>
<comment type="caution">
    <text evidence="1">The sequence shown here is derived from an EMBL/GenBank/DDBJ whole genome shotgun (WGS) entry which is preliminary data.</text>
</comment>
<organism evidence="1 2">
    <name type="scientific">Kibdelosporangium aridum</name>
    <dbReference type="NCBI Taxonomy" id="2030"/>
    <lineage>
        <taxon>Bacteria</taxon>
        <taxon>Bacillati</taxon>
        <taxon>Actinomycetota</taxon>
        <taxon>Actinomycetes</taxon>
        <taxon>Pseudonocardiales</taxon>
        <taxon>Pseudonocardiaceae</taxon>
        <taxon>Kibdelosporangium</taxon>
    </lineage>
</organism>
<name>A0A428Z543_KIBAR</name>
<proteinExistence type="predicted"/>
<dbReference type="EMBL" id="QHKI01000024">
    <property type="protein sequence ID" value="RSM81947.1"/>
    <property type="molecule type" value="Genomic_DNA"/>
</dbReference>
<sequence>MSRTFQHLARAMVRSLAPIRARTWASRLLLSIVMIAGTLAVTASVASAAPTACTTVNGGNFAESLCMDGTGQHRVVMVQRHFLYPDVPDLRCEGPWVSVGLTSQIDCGFQQVLAVTVQTMEDRIVVPGVPDMMARIPPTTISPRIRIPKPAGLATPVPVDCFRQKFEDLIVRTSDNRPAYAFVVNVMFCVNRVANFAVVTSFDGDARVVGQRIPEIVSLQNASGTTRPAPGGQIALADQIKVEACRDPSTRTGCQSFVHNFSGTVSAPSTTGNFEFNAVL</sequence>
<accession>A0A428Z543</accession>
<protein>
    <submittedName>
        <fullName evidence="1">Uncharacterized protein</fullName>
    </submittedName>
</protein>
<reference evidence="1 2" key="1">
    <citation type="submission" date="2018-05" db="EMBL/GenBank/DDBJ databases">
        <title>Evolution of GPA BGCs.</title>
        <authorList>
            <person name="Waglechner N."/>
            <person name="Wright G.D."/>
        </authorList>
    </citation>
    <scope>NUCLEOTIDE SEQUENCE [LARGE SCALE GENOMIC DNA]</scope>
    <source>
        <strain evidence="1 2">A82846</strain>
    </source>
</reference>
<evidence type="ECO:0000313" key="1">
    <source>
        <dbReference type="EMBL" id="RSM81947.1"/>
    </source>
</evidence>
<dbReference type="RefSeq" id="WP_037272508.1">
    <property type="nucleotide sequence ID" value="NZ_QHKI01000024.1"/>
</dbReference>
<gene>
    <name evidence="1" type="ORF">DMH04_26745</name>
</gene>